<organism evidence="1">
    <name type="scientific">freshwater metagenome</name>
    <dbReference type="NCBI Taxonomy" id="449393"/>
    <lineage>
        <taxon>unclassified sequences</taxon>
        <taxon>metagenomes</taxon>
        <taxon>ecological metagenomes</taxon>
    </lineage>
</organism>
<proteinExistence type="predicted"/>
<accession>A0A6J6L4Q5</accession>
<dbReference type="EMBL" id="CAEZWI010000151">
    <property type="protein sequence ID" value="CAB4659837.1"/>
    <property type="molecule type" value="Genomic_DNA"/>
</dbReference>
<name>A0A6J6L4Q5_9ZZZZ</name>
<gene>
    <name evidence="1" type="ORF">UFOPK2171_00928</name>
    <name evidence="2" type="ORF">UFOPK2237_01009</name>
</gene>
<dbReference type="EMBL" id="CAEZWD010000150">
    <property type="protein sequence ID" value="CAB4656556.1"/>
    <property type="molecule type" value="Genomic_DNA"/>
</dbReference>
<sequence>MSVMATMTVSIRPSLMSLVRASIESGKLTAAMRSPSTGLKHLTFAALNLSGFTLKNLVFSRLFTNYGS</sequence>
<evidence type="ECO:0000313" key="1">
    <source>
        <dbReference type="EMBL" id="CAB4656556.1"/>
    </source>
</evidence>
<evidence type="ECO:0000313" key="2">
    <source>
        <dbReference type="EMBL" id="CAB4659837.1"/>
    </source>
</evidence>
<dbReference type="AlphaFoldDB" id="A0A6J6L4Q5"/>
<protein>
    <submittedName>
        <fullName evidence="1">Unannotated protein</fullName>
    </submittedName>
</protein>
<reference evidence="1" key="1">
    <citation type="submission" date="2020-05" db="EMBL/GenBank/DDBJ databases">
        <authorList>
            <person name="Chiriac C."/>
            <person name="Salcher M."/>
            <person name="Ghai R."/>
            <person name="Kavagutti S V."/>
        </authorList>
    </citation>
    <scope>NUCLEOTIDE SEQUENCE</scope>
</reference>